<dbReference type="PANTHER" id="PTHR43280">
    <property type="entry name" value="ARAC-FAMILY TRANSCRIPTIONAL REGULATOR"/>
    <property type="match status" value="1"/>
</dbReference>
<evidence type="ECO:0000259" key="4">
    <source>
        <dbReference type="PROSITE" id="PS01124"/>
    </source>
</evidence>
<reference evidence="6" key="1">
    <citation type="journal article" date="2019" name="Int. J. Syst. Evol. Microbiol.">
        <title>The Global Catalogue of Microorganisms (GCM) 10K type strain sequencing project: providing services to taxonomists for standard genome sequencing and annotation.</title>
        <authorList>
            <consortium name="The Broad Institute Genomics Platform"/>
            <consortium name="The Broad Institute Genome Sequencing Center for Infectious Disease"/>
            <person name="Wu L."/>
            <person name="Ma J."/>
        </authorList>
    </citation>
    <scope>NUCLEOTIDE SEQUENCE [LARGE SCALE GENOMIC DNA]</scope>
    <source>
        <strain evidence="6">CGMCC 1.15043</strain>
    </source>
</reference>
<dbReference type="SUPFAM" id="SSF46689">
    <property type="entry name" value="Homeodomain-like"/>
    <property type="match status" value="2"/>
</dbReference>
<dbReference type="Pfam" id="PF12833">
    <property type="entry name" value="HTH_18"/>
    <property type="match status" value="1"/>
</dbReference>
<dbReference type="Proteomes" id="UP000615455">
    <property type="component" value="Unassembled WGS sequence"/>
</dbReference>
<dbReference type="Gene3D" id="1.10.10.60">
    <property type="entry name" value="Homeodomain-like"/>
    <property type="match status" value="2"/>
</dbReference>
<dbReference type="PROSITE" id="PS01124">
    <property type="entry name" value="HTH_ARAC_FAMILY_2"/>
    <property type="match status" value="1"/>
</dbReference>
<dbReference type="SUPFAM" id="SSF51215">
    <property type="entry name" value="Regulatory protein AraC"/>
    <property type="match status" value="1"/>
</dbReference>
<protein>
    <submittedName>
        <fullName evidence="5">AraC family transcriptional regulator</fullName>
    </submittedName>
</protein>
<dbReference type="InterPro" id="IPR014710">
    <property type="entry name" value="RmlC-like_jellyroll"/>
</dbReference>
<evidence type="ECO:0000313" key="6">
    <source>
        <dbReference type="Proteomes" id="UP000615455"/>
    </source>
</evidence>
<name>A0ABQ1EK55_9BACL</name>
<dbReference type="EMBL" id="BMHE01000008">
    <property type="protein sequence ID" value="GFZ75729.1"/>
    <property type="molecule type" value="Genomic_DNA"/>
</dbReference>
<sequence>MEVFNELEEGIPVGIIKWTPSSLLETFHWHTSLEIGYCLSGKGWFYFGDKKFSVNPGDVFIVNNMERHIAQSDPEDPSQYIFVFFKKELIEIEKELLIPFFYSPRKFINQISSELEAAKEIGQIILAVNEEMEKKRTAYPGMIRSYILRICVLLSRHFKSHISPGEFNQVFALYYKLEPVLTYIHENFREPLELSDVAKKLDLSPSRARHLFKEIMGEGFKDYLLHLRVNEARRLLLNTNLSIVDICYQSGFQSHNPFYHAFQKIVGMSPGDYRKAAMRINSPFCESD</sequence>
<dbReference type="InterPro" id="IPR018060">
    <property type="entry name" value="HTH_AraC"/>
</dbReference>
<keyword evidence="3" id="KW-0804">Transcription</keyword>
<dbReference type="Gene3D" id="2.60.120.10">
    <property type="entry name" value="Jelly Rolls"/>
    <property type="match status" value="1"/>
</dbReference>
<evidence type="ECO:0000256" key="3">
    <source>
        <dbReference type="ARBA" id="ARBA00023163"/>
    </source>
</evidence>
<dbReference type="InterPro" id="IPR037923">
    <property type="entry name" value="HTH-like"/>
</dbReference>
<dbReference type="PROSITE" id="PS00041">
    <property type="entry name" value="HTH_ARAC_FAMILY_1"/>
    <property type="match status" value="1"/>
</dbReference>
<dbReference type="Pfam" id="PF02311">
    <property type="entry name" value="AraC_binding"/>
    <property type="match status" value="1"/>
</dbReference>
<evidence type="ECO:0000313" key="5">
    <source>
        <dbReference type="EMBL" id="GFZ75729.1"/>
    </source>
</evidence>
<keyword evidence="6" id="KW-1185">Reference proteome</keyword>
<keyword evidence="1" id="KW-0805">Transcription regulation</keyword>
<keyword evidence="2" id="KW-0238">DNA-binding</keyword>
<comment type="caution">
    <text evidence="5">The sequence shown here is derived from an EMBL/GenBank/DDBJ whole genome shotgun (WGS) entry which is preliminary data.</text>
</comment>
<dbReference type="SMART" id="SM00342">
    <property type="entry name" value="HTH_ARAC"/>
    <property type="match status" value="1"/>
</dbReference>
<dbReference type="InterPro" id="IPR003313">
    <property type="entry name" value="AraC-bd"/>
</dbReference>
<feature type="domain" description="HTH araC/xylS-type" evidence="4">
    <location>
        <begin position="178"/>
        <end position="276"/>
    </location>
</feature>
<proteinExistence type="predicted"/>
<gene>
    <name evidence="5" type="ORF">GCM10008018_21060</name>
</gene>
<dbReference type="PANTHER" id="PTHR43280:SF2">
    <property type="entry name" value="HTH-TYPE TRANSCRIPTIONAL REGULATOR EXSA"/>
    <property type="match status" value="1"/>
</dbReference>
<evidence type="ECO:0000256" key="2">
    <source>
        <dbReference type="ARBA" id="ARBA00023125"/>
    </source>
</evidence>
<dbReference type="InterPro" id="IPR009057">
    <property type="entry name" value="Homeodomain-like_sf"/>
</dbReference>
<accession>A0ABQ1EK55</accession>
<evidence type="ECO:0000256" key="1">
    <source>
        <dbReference type="ARBA" id="ARBA00023015"/>
    </source>
</evidence>
<dbReference type="RefSeq" id="WP_189011132.1">
    <property type="nucleotide sequence ID" value="NZ_BMHE01000008.1"/>
</dbReference>
<organism evidence="5 6">
    <name type="scientific">Paenibacillus marchantiophytorum</name>
    <dbReference type="NCBI Taxonomy" id="1619310"/>
    <lineage>
        <taxon>Bacteria</taxon>
        <taxon>Bacillati</taxon>
        <taxon>Bacillota</taxon>
        <taxon>Bacilli</taxon>
        <taxon>Bacillales</taxon>
        <taxon>Paenibacillaceae</taxon>
        <taxon>Paenibacillus</taxon>
    </lineage>
</organism>
<dbReference type="InterPro" id="IPR018062">
    <property type="entry name" value="HTH_AraC-typ_CS"/>
</dbReference>